<gene>
    <name evidence="1" type="ORF">NA57DRAFT_53825</name>
</gene>
<name>A0A9P4IIS3_9PEZI</name>
<dbReference type="Proteomes" id="UP000799772">
    <property type="component" value="Unassembled WGS sequence"/>
</dbReference>
<protein>
    <submittedName>
        <fullName evidence="1">Uncharacterized protein</fullName>
    </submittedName>
</protein>
<accession>A0A9P4IIS3</accession>
<reference evidence="1" key="1">
    <citation type="journal article" date="2020" name="Stud. Mycol.">
        <title>101 Dothideomycetes genomes: a test case for predicting lifestyles and emergence of pathogens.</title>
        <authorList>
            <person name="Haridas S."/>
            <person name="Albert R."/>
            <person name="Binder M."/>
            <person name="Bloem J."/>
            <person name="Labutti K."/>
            <person name="Salamov A."/>
            <person name="Andreopoulos B."/>
            <person name="Baker S."/>
            <person name="Barry K."/>
            <person name="Bills G."/>
            <person name="Bluhm B."/>
            <person name="Cannon C."/>
            <person name="Castanera R."/>
            <person name="Culley D."/>
            <person name="Daum C."/>
            <person name="Ezra D."/>
            <person name="Gonzalez J."/>
            <person name="Henrissat B."/>
            <person name="Kuo A."/>
            <person name="Liang C."/>
            <person name="Lipzen A."/>
            <person name="Lutzoni F."/>
            <person name="Magnuson J."/>
            <person name="Mondo S."/>
            <person name="Nolan M."/>
            <person name="Ohm R."/>
            <person name="Pangilinan J."/>
            <person name="Park H.-J."/>
            <person name="Ramirez L."/>
            <person name="Alfaro M."/>
            <person name="Sun H."/>
            <person name="Tritt A."/>
            <person name="Yoshinaga Y."/>
            <person name="Zwiers L.-H."/>
            <person name="Turgeon B."/>
            <person name="Goodwin S."/>
            <person name="Spatafora J."/>
            <person name="Crous P."/>
            <person name="Grigoriev I."/>
        </authorList>
    </citation>
    <scope>NUCLEOTIDE SEQUENCE</scope>
    <source>
        <strain evidence="1">CBS 133067</strain>
    </source>
</reference>
<evidence type="ECO:0000313" key="2">
    <source>
        <dbReference type="Proteomes" id="UP000799772"/>
    </source>
</evidence>
<organism evidence="1 2">
    <name type="scientific">Rhizodiscina lignyota</name>
    <dbReference type="NCBI Taxonomy" id="1504668"/>
    <lineage>
        <taxon>Eukaryota</taxon>
        <taxon>Fungi</taxon>
        <taxon>Dikarya</taxon>
        <taxon>Ascomycota</taxon>
        <taxon>Pezizomycotina</taxon>
        <taxon>Dothideomycetes</taxon>
        <taxon>Pleosporomycetidae</taxon>
        <taxon>Aulographales</taxon>
        <taxon>Rhizodiscinaceae</taxon>
        <taxon>Rhizodiscina</taxon>
    </lineage>
</organism>
<comment type="caution">
    <text evidence="1">The sequence shown here is derived from an EMBL/GenBank/DDBJ whole genome shotgun (WGS) entry which is preliminary data.</text>
</comment>
<sequence>MAIREQEICTGTLRRRLSESHMLPSWSLNPMPGPSTPPCRPPEREAFHMGPLIHRTTPSVLCRAPLSYSSSILCREFKNPVPGTIGSCWILTSITSRRLTKEAECRHPPDLWLLGLVDRFARHVLYPLLRRRAAGHI</sequence>
<evidence type="ECO:0000313" key="1">
    <source>
        <dbReference type="EMBL" id="KAF2101879.1"/>
    </source>
</evidence>
<dbReference type="AlphaFoldDB" id="A0A9P4IIS3"/>
<dbReference type="EMBL" id="ML978123">
    <property type="protein sequence ID" value="KAF2101879.1"/>
    <property type="molecule type" value="Genomic_DNA"/>
</dbReference>
<keyword evidence="2" id="KW-1185">Reference proteome</keyword>
<proteinExistence type="predicted"/>